<comment type="caution">
    <text evidence="2">The sequence shown here is derived from an EMBL/GenBank/DDBJ whole genome shotgun (WGS) entry which is preliminary data.</text>
</comment>
<feature type="transmembrane region" description="Helical" evidence="1">
    <location>
        <begin position="6"/>
        <end position="31"/>
    </location>
</feature>
<reference evidence="2" key="1">
    <citation type="submission" date="2013-08" db="EMBL/GenBank/DDBJ databases">
        <authorList>
            <person name="Mendez C."/>
            <person name="Richter M."/>
            <person name="Ferrer M."/>
            <person name="Sanchez J."/>
        </authorList>
    </citation>
    <scope>NUCLEOTIDE SEQUENCE</scope>
</reference>
<accession>T1C607</accession>
<evidence type="ECO:0000313" key="2">
    <source>
        <dbReference type="EMBL" id="EQD76318.1"/>
    </source>
</evidence>
<dbReference type="Pfam" id="PF16955">
    <property type="entry name" value="OFeT_1"/>
    <property type="match status" value="1"/>
</dbReference>
<keyword evidence="1" id="KW-0812">Transmembrane</keyword>
<dbReference type="AlphaFoldDB" id="T1C607"/>
<proteinExistence type="predicted"/>
<keyword evidence="1" id="KW-0472">Membrane</keyword>
<protein>
    <recommendedName>
        <fullName evidence="3">GDT1 family protein</fullName>
    </recommendedName>
</protein>
<reference evidence="2" key="2">
    <citation type="journal article" date="2014" name="ISME J.">
        <title>Microbial stratification in low pH oxic and suboxic macroscopic growths along an acid mine drainage.</title>
        <authorList>
            <person name="Mendez-Garcia C."/>
            <person name="Mesa V."/>
            <person name="Sprenger R.R."/>
            <person name="Richter M."/>
            <person name="Diez M.S."/>
            <person name="Solano J."/>
            <person name="Bargiela R."/>
            <person name="Golyshina O.V."/>
            <person name="Manteca A."/>
            <person name="Ramos J.L."/>
            <person name="Gallego J.R."/>
            <person name="Llorente I."/>
            <person name="Martins Dos Santos V.A."/>
            <person name="Jensen O.N."/>
            <person name="Pelaez A.I."/>
            <person name="Sanchez J."/>
            <person name="Ferrer M."/>
        </authorList>
    </citation>
    <scope>NUCLEOTIDE SEQUENCE</scope>
</reference>
<dbReference type="EMBL" id="AUZY01001086">
    <property type="protein sequence ID" value="EQD76318.1"/>
    <property type="molecule type" value="Genomic_DNA"/>
</dbReference>
<feature type="transmembrane region" description="Helical" evidence="1">
    <location>
        <begin position="118"/>
        <end position="140"/>
    </location>
</feature>
<evidence type="ECO:0008006" key="3">
    <source>
        <dbReference type="Google" id="ProtNLM"/>
    </source>
</evidence>
<organism evidence="2">
    <name type="scientific">mine drainage metagenome</name>
    <dbReference type="NCBI Taxonomy" id="410659"/>
    <lineage>
        <taxon>unclassified sequences</taxon>
        <taxon>metagenomes</taxon>
        <taxon>ecological metagenomes</taxon>
    </lineage>
</organism>
<evidence type="ECO:0000256" key="1">
    <source>
        <dbReference type="SAM" id="Phobius"/>
    </source>
</evidence>
<name>T1C607_9ZZZZ</name>
<feature type="transmembrane region" description="Helical" evidence="1">
    <location>
        <begin position="43"/>
        <end position="64"/>
    </location>
</feature>
<feature type="transmembrane region" description="Helical" evidence="1">
    <location>
        <begin position="146"/>
        <end position="165"/>
    </location>
</feature>
<feature type="transmembrane region" description="Helical" evidence="1">
    <location>
        <begin position="70"/>
        <end position="88"/>
    </location>
</feature>
<keyword evidence="1" id="KW-1133">Transmembrane helix</keyword>
<gene>
    <name evidence="2" type="ORF">B1B_01764</name>
</gene>
<sequence>MYLTLNLATVVLAFLIVIVEMTEVVALIFALQGETGTLRHGAAGAVAGVAVIGAIAVVAGAFILAVPSQYLLVGSGIVLVAFGIFLFRSTLRSYRRARAPTPLGTVAISHRNARTVQFSGGFTVGAVETTEAAIVLLPIAATGQGWSAVLGAALAGSLLIGLAVVLHERIRRIKVPWLKLGATSLLFAFATFWLGEAARVPWPWGDAMLIPLFLAALVLVRATLEVFLRSDGARARGTATA</sequence>
<dbReference type="InterPro" id="IPR031594">
    <property type="entry name" value="OFeT_1"/>
</dbReference>
<feature type="transmembrane region" description="Helical" evidence="1">
    <location>
        <begin position="207"/>
        <end position="228"/>
    </location>
</feature>
<feature type="transmembrane region" description="Helical" evidence="1">
    <location>
        <begin position="177"/>
        <end position="195"/>
    </location>
</feature>